<dbReference type="RefSeq" id="WP_376920605.1">
    <property type="nucleotide sequence ID" value="NZ_JBHRSW010000023.1"/>
</dbReference>
<evidence type="ECO:0000313" key="4">
    <source>
        <dbReference type="EMBL" id="MFC3122472.1"/>
    </source>
</evidence>
<dbReference type="PANTHER" id="PTHR44252">
    <property type="entry name" value="D-ERYTHRULOSE REDUCTASE"/>
    <property type="match status" value="1"/>
</dbReference>
<organism evidence="4 5">
    <name type="scientific">Agaribacter flavus</name>
    <dbReference type="NCBI Taxonomy" id="1902781"/>
    <lineage>
        <taxon>Bacteria</taxon>
        <taxon>Pseudomonadati</taxon>
        <taxon>Pseudomonadota</taxon>
        <taxon>Gammaproteobacteria</taxon>
        <taxon>Alteromonadales</taxon>
        <taxon>Alteromonadaceae</taxon>
        <taxon>Agaribacter</taxon>
    </lineage>
</organism>
<dbReference type="GO" id="GO:0016491">
    <property type="term" value="F:oxidoreductase activity"/>
    <property type="evidence" value="ECO:0007669"/>
    <property type="project" value="UniProtKB-KW"/>
</dbReference>
<dbReference type="InterPro" id="IPR051737">
    <property type="entry name" value="L-xylulose/Carbonyl_redctase"/>
</dbReference>
<keyword evidence="5" id="KW-1185">Reference proteome</keyword>
<dbReference type="SUPFAM" id="SSF51735">
    <property type="entry name" value="NAD(P)-binding Rossmann-fold domains"/>
    <property type="match status" value="1"/>
</dbReference>
<dbReference type="PRINTS" id="PR00080">
    <property type="entry name" value="SDRFAMILY"/>
</dbReference>
<dbReference type="PANTHER" id="PTHR44252:SF3">
    <property type="entry name" value="D-ERYTHRULOSE REDUCTASE-RELATED"/>
    <property type="match status" value="1"/>
</dbReference>
<protein>
    <submittedName>
        <fullName evidence="4">SDR family NAD(P)-dependent oxidoreductase</fullName>
        <ecNumber evidence="4">1.1.1.-</ecNumber>
    </submittedName>
</protein>
<dbReference type="Pfam" id="PF13561">
    <property type="entry name" value="adh_short_C2"/>
    <property type="match status" value="1"/>
</dbReference>
<dbReference type="PROSITE" id="PS00061">
    <property type="entry name" value="ADH_SHORT"/>
    <property type="match status" value="1"/>
</dbReference>
<keyword evidence="4" id="KW-0560">Oxidoreductase</keyword>
<reference evidence="5" key="1">
    <citation type="journal article" date="2019" name="Int. J. Syst. Evol. Microbiol.">
        <title>The Global Catalogue of Microorganisms (GCM) 10K type strain sequencing project: providing services to taxonomists for standard genome sequencing and annotation.</title>
        <authorList>
            <consortium name="The Broad Institute Genomics Platform"/>
            <consortium name="The Broad Institute Genome Sequencing Center for Infectious Disease"/>
            <person name="Wu L."/>
            <person name="Ma J."/>
        </authorList>
    </citation>
    <scope>NUCLEOTIDE SEQUENCE [LARGE SCALE GENOMIC DNA]</scope>
    <source>
        <strain evidence="5">KCTC 52473</strain>
    </source>
</reference>
<evidence type="ECO:0000256" key="3">
    <source>
        <dbReference type="ARBA" id="ARBA00022857"/>
    </source>
</evidence>
<dbReference type="CDD" id="cd05233">
    <property type="entry name" value="SDR_c"/>
    <property type="match status" value="1"/>
</dbReference>
<dbReference type="InterPro" id="IPR002347">
    <property type="entry name" value="SDR_fam"/>
</dbReference>
<evidence type="ECO:0000313" key="5">
    <source>
        <dbReference type="Proteomes" id="UP001595478"/>
    </source>
</evidence>
<dbReference type="Proteomes" id="UP001595478">
    <property type="component" value="Unassembled WGS sequence"/>
</dbReference>
<evidence type="ECO:0000256" key="2">
    <source>
        <dbReference type="ARBA" id="ARBA00011881"/>
    </source>
</evidence>
<dbReference type="InterPro" id="IPR020904">
    <property type="entry name" value="Sc_DH/Rdtase_CS"/>
</dbReference>
<comment type="caution">
    <text evidence="4">The sequence shown here is derived from an EMBL/GenBank/DDBJ whole genome shotgun (WGS) entry which is preliminary data.</text>
</comment>
<comment type="subunit">
    <text evidence="2">Homotetramer.</text>
</comment>
<dbReference type="PRINTS" id="PR00081">
    <property type="entry name" value="GDHRDH"/>
</dbReference>
<sequence length="247" mass="26748">MFGFSPCLLKGKTVLVTGAGKGIGFDCVRHAAKAGASVIAVSRTQSDLDELRSLYPKQIECWCEDVSSDQFIRRLNQLDILHGLVNNVGTNKVSPIEKQPLEDVDTVIDLNIKSLYRTTKAAITPMRKANQGAIVNMSSQMGFVGSAGRTLYCMSKHGVEGFTKALAVELAESNIRVNSVAPTFVQTPLTQPMLEDPEFKQFVLDMIPLNKLATTSDVANACTFLLSDLSSMITGTSIKVDGGWTAR</sequence>
<keyword evidence="3" id="KW-0521">NADP</keyword>
<gene>
    <name evidence="4" type="ORF">ACFOHL_12655</name>
</gene>
<evidence type="ECO:0000256" key="1">
    <source>
        <dbReference type="ARBA" id="ARBA00006484"/>
    </source>
</evidence>
<dbReference type="EMBL" id="JBHRSW010000023">
    <property type="protein sequence ID" value="MFC3122472.1"/>
    <property type="molecule type" value="Genomic_DNA"/>
</dbReference>
<name>A0ABV7FVF1_9ALTE</name>
<proteinExistence type="inferred from homology"/>
<accession>A0ABV7FVF1</accession>
<dbReference type="EC" id="1.1.1.-" evidence="4"/>
<dbReference type="Gene3D" id="3.40.50.720">
    <property type="entry name" value="NAD(P)-binding Rossmann-like Domain"/>
    <property type="match status" value="1"/>
</dbReference>
<dbReference type="InterPro" id="IPR036291">
    <property type="entry name" value="NAD(P)-bd_dom_sf"/>
</dbReference>
<comment type="similarity">
    <text evidence="1">Belongs to the short-chain dehydrogenases/reductases (SDR) family.</text>
</comment>